<evidence type="ECO:0000313" key="2">
    <source>
        <dbReference type="EMBL" id="ARS53623.1"/>
    </source>
</evidence>
<sequence>MSKAVEAKPGQTKTVHSGNISKTGHELARHCTKEATFCPDALLSTKARAQAWEKQVKGKLESHAALLSKRVRVLLKVRYVVLEVLIRDGRLLQGLIHKLESFNIILFMRYSLFKDELSP</sequence>
<name>A0A2Z2H830_9GAMM</name>
<dbReference type="EMBL" id="CP021323">
    <property type="protein sequence ID" value="ARS53623.1"/>
    <property type="molecule type" value="Genomic_DNA"/>
</dbReference>
<dbReference type="Proteomes" id="UP000250025">
    <property type="component" value="Chromosome"/>
</dbReference>
<protein>
    <submittedName>
        <fullName evidence="2">Uncharacterized protein</fullName>
    </submittedName>
</protein>
<evidence type="ECO:0000313" key="3">
    <source>
        <dbReference type="Proteomes" id="UP000250025"/>
    </source>
</evidence>
<feature type="region of interest" description="Disordered" evidence="1">
    <location>
        <begin position="1"/>
        <end position="21"/>
    </location>
</feature>
<keyword evidence="3" id="KW-1185">Reference proteome</keyword>
<accession>A0A2Z2H830</accession>
<organism evidence="2 3">
    <name type="scientific">Kushneria konosiri</name>
    <dbReference type="NCBI Taxonomy" id="698828"/>
    <lineage>
        <taxon>Bacteria</taxon>
        <taxon>Pseudomonadati</taxon>
        <taxon>Pseudomonadota</taxon>
        <taxon>Gammaproteobacteria</taxon>
        <taxon>Oceanospirillales</taxon>
        <taxon>Halomonadaceae</taxon>
        <taxon>Kushneria</taxon>
    </lineage>
</organism>
<dbReference type="KEGG" id="kus:B9G99_12765"/>
<proteinExistence type="predicted"/>
<reference evidence="2 3" key="1">
    <citation type="journal article" date="2017" name="Int. J. Syst. Evol. Microbiol.">
        <title>Kushneria konosiri sp. nov., isolated from the Korean salt-fermented seafood Daemi-jeot.</title>
        <authorList>
            <person name="Yun J.H."/>
            <person name="Park S.K."/>
            <person name="Lee J.Y."/>
            <person name="Jung M.J."/>
            <person name="Bae J.W."/>
        </authorList>
    </citation>
    <scope>NUCLEOTIDE SEQUENCE [LARGE SCALE GENOMIC DNA]</scope>
    <source>
        <strain evidence="2 3">X49</strain>
    </source>
</reference>
<gene>
    <name evidence="2" type="ORF">B9G99_12765</name>
</gene>
<dbReference type="AlphaFoldDB" id="A0A2Z2H830"/>
<evidence type="ECO:0000256" key="1">
    <source>
        <dbReference type="SAM" id="MobiDB-lite"/>
    </source>
</evidence>
<feature type="compositionally biased region" description="Polar residues" evidence="1">
    <location>
        <begin position="11"/>
        <end position="21"/>
    </location>
</feature>